<reference evidence="13" key="1">
    <citation type="submission" date="2023-09" db="UniProtKB">
        <authorList>
            <consortium name="Ensembl"/>
        </authorList>
    </citation>
    <scope>IDENTIFICATION</scope>
</reference>
<evidence type="ECO:0000256" key="8">
    <source>
        <dbReference type="ARBA" id="ARBA00023170"/>
    </source>
</evidence>
<evidence type="ECO:0000256" key="4">
    <source>
        <dbReference type="ARBA" id="ARBA00022729"/>
    </source>
</evidence>
<keyword evidence="4 11" id="KW-0732">Signal</keyword>
<evidence type="ECO:0000256" key="9">
    <source>
        <dbReference type="ARBA" id="ARBA00023180"/>
    </source>
</evidence>
<keyword evidence="5" id="KW-1133">Transmembrane helix</keyword>
<dbReference type="GO" id="GO:0042130">
    <property type="term" value="P:negative regulation of T cell proliferation"/>
    <property type="evidence" value="ECO:0007669"/>
    <property type="project" value="TreeGrafter"/>
</dbReference>
<dbReference type="SMART" id="SM00409">
    <property type="entry name" value="IG"/>
    <property type="match status" value="1"/>
</dbReference>
<evidence type="ECO:0000256" key="1">
    <source>
        <dbReference type="ARBA" id="ARBA00004251"/>
    </source>
</evidence>
<protein>
    <recommendedName>
        <fullName evidence="12">Ig-like domain-containing protein</fullName>
    </recommendedName>
</protein>
<keyword evidence="3" id="KW-0812">Transmembrane</keyword>
<dbReference type="InterPro" id="IPR007110">
    <property type="entry name" value="Ig-like_dom"/>
</dbReference>
<dbReference type="InterPro" id="IPR013106">
    <property type="entry name" value="Ig_V-set"/>
</dbReference>
<organism evidence="13">
    <name type="scientific">Stegastes partitus</name>
    <name type="common">bicolor damselfish</name>
    <dbReference type="NCBI Taxonomy" id="144197"/>
    <lineage>
        <taxon>Eukaryota</taxon>
        <taxon>Metazoa</taxon>
        <taxon>Chordata</taxon>
        <taxon>Craniata</taxon>
        <taxon>Vertebrata</taxon>
        <taxon>Euteleostomi</taxon>
        <taxon>Actinopterygii</taxon>
        <taxon>Neopterygii</taxon>
        <taxon>Teleostei</taxon>
        <taxon>Neoteleostei</taxon>
        <taxon>Acanthomorphata</taxon>
        <taxon>Ovalentaria</taxon>
        <taxon>Pomacentridae</taxon>
        <taxon>Stegastes</taxon>
    </lineage>
</organism>
<keyword evidence="8" id="KW-0675">Receptor</keyword>
<dbReference type="InterPro" id="IPR003599">
    <property type="entry name" value="Ig_sub"/>
</dbReference>
<evidence type="ECO:0000256" key="6">
    <source>
        <dbReference type="ARBA" id="ARBA00023136"/>
    </source>
</evidence>
<keyword evidence="9" id="KW-0325">Glycoprotein</keyword>
<dbReference type="PANTHER" id="PTHR25466:SF14">
    <property type="entry name" value="BUTYROPHILIN SUBFAMILY 2 MEMBER A2-LIKE-RELATED"/>
    <property type="match status" value="1"/>
</dbReference>
<comment type="subcellular location">
    <subcellularLocation>
        <location evidence="1">Cell membrane</location>
        <topology evidence="1">Single-pass type I membrane protein</topology>
    </subcellularLocation>
</comment>
<dbReference type="STRING" id="144197.ENSSPAP00000024561"/>
<feature type="domain" description="Ig-like" evidence="12">
    <location>
        <begin position="10"/>
        <end position="133"/>
    </location>
</feature>
<dbReference type="InterPro" id="IPR036179">
    <property type="entry name" value="Ig-like_dom_sf"/>
</dbReference>
<keyword evidence="10" id="KW-0393">Immunoglobulin domain</keyword>
<feature type="signal peptide" evidence="11">
    <location>
        <begin position="1"/>
        <end position="26"/>
    </location>
</feature>
<dbReference type="Pfam" id="PF07686">
    <property type="entry name" value="V-set"/>
    <property type="match status" value="1"/>
</dbReference>
<evidence type="ECO:0000256" key="7">
    <source>
        <dbReference type="ARBA" id="ARBA00023157"/>
    </source>
</evidence>
<evidence type="ECO:0000256" key="11">
    <source>
        <dbReference type="SAM" id="SignalP"/>
    </source>
</evidence>
<evidence type="ECO:0000259" key="12">
    <source>
        <dbReference type="PROSITE" id="PS50835"/>
    </source>
</evidence>
<feature type="chain" id="PRO_5017253357" description="Ig-like domain-containing protein" evidence="11">
    <location>
        <begin position="27"/>
        <end position="245"/>
    </location>
</feature>
<dbReference type="GO" id="GO:0009897">
    <property type="term" value="C:external side of plasma membrane"/>
    <property type="evidence" value="ECO:0007669"/>
    <property type="project" value="TreeGrafter"/>
</dbReference>
<evidence type="ECO:0000256" key="3">
    <source>
        <dbReference type="ARBA" id="ARBA00022692"/>
    </source>
</evidence>
<dbReference type="InterPro" id="IPR051713">
    <property type="entry name" value="T-cell_Activation_Regulation"/>
</dbReference>
<keyword evidence="6" id="KW-0472">Membrane</keyword>
<evidence type="ECO:0000256" key="10">
    <source>
        <dbReference type="ARBA" id="ARBA00023319"/>
    </source>
</evidence>
<dbReference type="PROSITE" id="PS50835">
    <property type="entry name" value="IG_LIKE"/>
    <property type="match status" value="1"/>
</dbReference>
<dbReference type="GeneTree" id="ENSGT00940000177100"/>
<name>A0A3B5AVR4_9TELE</name>
<dbReference type="Gene3D" id="2.60.40.10">
    <property type="entry name" value="Immunoglobulins"/>
    <property type="match status" value="1"/>
</dbReference>
<keyword evidence="7" id="KW-1015">Disulfide bond</keyword>
<keyword evidence="2" id="KW-1003">Cell membrane</keyword>
<sequence>DIFSSSVVLPSHCVSLALLASQLACSSQVNITAELGEDVILPCEAPNTNKPIIVVEWSKPEVDQEYVFLYRDGHLDSVYQLPSYRNRVDLQDRQMKDGDVSLVLKDVKKNDTGTYECRVFQRGTNRKKRSNLQTDPIITIYLLVLEPGEFVSLMKLTHLDNTWRRRHLQRCLINKLHINTQVHFRSFTPWHLLLQLVKHVFGSFATTNLNVSNILWIKTHTCCCGSSSGKVLFSHMYSRHLPDVV</sequence>
<dbReference type="InterPro" id="IPR013783">
    <property type="entry name" value="Ig-like_fold"/>
</dbReference>
<dbReference type="GO" id="GO:0006955">
    <property type="term" value="P:immune response"/>
    <property type="evidence" value="ECO:0007669"/>
    <property type="project" value="TreeGrafter"/>
</dbReference>
<accession>A0A3B5AVR4</accession>
<dbReference type="GO" id="GO:0007166">
    <property type="term" value="P:cell surface receptor signaling pathway"/>
    <property type="evidence" value="ECO:0007669"/>
    <property type="project" value="TreeGrafter"/>
</dbReference>
<dbReference type="SUPFAM" id="SSF48726">
    <property type="entry name" value="Immunoglobulin"/>
    <property type="match status" value="1"/>
</dbReference>
<evidence type="ECO:0000256" key="5">
    <source>
        <dbReference type="ARBA" id="ARBA00022989"/>
    </source>
</evidence>
<evidence type="ECO:0000313" key="13">
    <source>
        <dbReference type="Ensembl" id="ENSSPAP00000024561.1"/>
    </source>
</evidence>
<dbReference type="GO" id="GO:0071222">
    <property type="term" value="P:cellular response to lipopolysaccharide"/>
    <property type="evidence" value="ECO:0007669"/>
    <property type="project" value="TreeGrafter"/>
</dbReference>
<proteinExistence type="predicted"/>
<evidence type="ECO:0000256" key="2">
    <source>
        <dbReference type="ARBA" id="ARBA00022475"/>
    </source>
</evidence>
<dbReference type="SMART" id="SM00406">
    <property type="entry name" value="IGv"/>
    <property type="match status" value="1"/>
</dbReference>
<dbReference type="GO" id="GO:0031295">
    <property type="term" value="P:T cell costimulation"/>
    <property type="evidence" value="ECO:0007669"/>
    <property type="project" value="TreeGrafter"/>
</dbReference>
<dbReference type="FunFam" id="2.60.40.10:FF:000142">
    <property type="entry name" value="V-set domain-containing T-cell activation inhibitor 1"/>
    <property type="match status" value="1"/>
</dbReference>
<dbReference type="Ensembl" id="ENSSPAT00000024967.1">
    <property type="protein sequence ID" value="ENSSPAP00000024561.1"/>
    <property type="gene ID" value="ENSSPAG00000018552.1"/>
</dbReference>
<dbReference type="GO" id="GO:0042102">
    <property type="term" value="P:positive regulation of T cell proliferation"/>
    <property type="evidence" value="ECO:0007669"/>
    <property type="project" value="TreeGrafter"/>
</dbReference>
<dbReference type="AlphaFoldDB" id="A0A3B5AVR4"/>
<dbReference type="PANTHER" id="PTHR25466">
    <property type="entry name" value="T-LYMPHOCYTE ACTIVATION ANTIGEN"/>
    <property type="match status" value="1"/>
</dbReference>